<accession>A0A438MJQ7</accession>
<keyword evidence="2" id="KW-1185">Reference proteome</keyword>
<comment type="caution">
    <text evidence="1">The sequence shown here is derived from an EMBL/GenBank/DDBJ whole genome shotgun (WGS) entry which is preliminary data.</text>
</comment>
<name>A0A438MJQ7_9ACTN</name>
<organism evidence="1 2">
    <name type="scientific">Nonomuraea polychroma</name>
    <dbReference type="NCBI Taxonomy" id="46176"/>
    <lineage>
        <taxon>Bacteria</taxon>
        <taxon>Bacillati</taxon>
        <taxon>Actinomycetota</taxon>
        <taxon>Actinomycetes</taxon>
        <taxon>Streptosporangiales</taxon>
        <taxon>Streptosporangiaceae</taxon>
        <taxon>Nonomuraea</taxon>
    </lineage>
</organism>
<evidence type="ECO:0008006" key="3">
    <source>
        <dbReference type="Google" id="ProtNLM"/>
    </source>
</evidence>
<dbReference type="OrthoDB" id="3537879at2"/>
<proteinExistence type="predicted"/>
<dbReference type="RefSeq" id="WP_127938009.1">
    <property type="nucleotide sequence ID" value="NZ_SAUN01000001.1"/>
</dbReference>
<evidence type="ECO:0000313" key="1">
    <source>
        <dbReference type="EMBL" id="RVX46107.1"/>
    </source>
</evidence>
<dbReference type="Proteomes" id="UP000284824">
    <property type="component" value="Unassembled WGS sequence"/>
</dbReference>
<protein>
    <recommendedName>
        <fullName evidence="3">DUF1877 family protein</fullName>
    </recommendedName>
</protein>
<gene>
    <name evidence="1" type="ORF">EDD27_8957</name>
</gene>
<reference evidence="1 2" key="1">
    <citation type="submission" date="2019-01" db="EMBL/GenBank/DDBJ databases">
        <title>Sequencing the genomes of 1000 actinobacteria strains.</title>
        <authorList>
            <person name="Klenk H.-P."/>
        </authorList>
    </citation>
    <scope>NUCLEOTIDE SEQUENCE [LARGE SCALE GENOMIC DNA]</scope>
    <source>
        <strain evidence="1 2">DSM 43925</strain>
    </source>
</reference>
<sequence length="166" mass="18525">MGVFYDYYRAANRQAAVEKPDYPRAVEKPLPGIPAFDAVETKWLTPWDSLPQLIALIRNVPCTDDLVQTVDLYPPPEGAPKTDAEWDALAEGSPYLVGPGIEELPADVRDTLADVPDERLIELGEQWAADDGSDPWPLSRLIAELRDLARRARSEDQLLYCWSFGG</sequence>
<evidence type="ECO:0000313" key="2">
    <source>
        <dbReference type="Proteomes" id="UP000284824"/>
    </source>
</evidence>
<dbReference type="AlphaFoldDB" id="A0A438MJQ7"/>
<dbReference type="EMBL" id="SAUN01000001">
    <property type="protein sequence ID" value="RVX46107.1"/>
    <property type="molecule type" value="Genomic_DNA"/>
</dbReference>